<sequence length="150" mass="16730">MRVWLAATIGMAARFSYYGTQTLFQNYLQNRPNDLVPGAMGLGKSRATMVNLAFTVLVNILPLPTSILVDGCLGRYRALQIFTGIYAKGSVILFATSLPSEILSGAHELGSRDRHPLARLQRYYYTDETLETKSTRPANQTPRVNSDRCR</sequence>
<dbReference type="AlphaFoldDB" id="A0A0G4PYD9"/>
<gene>
    <name evidence="2" type="ORF">PCAMFM013_S4Jg000040</name>
</gene>
<accession>A0A0G4PYD9</accession>
<name>A0A0G4PYD9_PENC3</name>
<protein>
    <submittedName>
        <fullName evidence="2">Str. FM013</fullName>
    </submittedName>
</protein>
<dbReference type="Proteomes" id="UP000053732">
    <property type="component" value="Unassembled WGS sequence"/>
</dbReference>
<dbReference type="InterPro" id="IPR036259">
    <property type="entry name" value="MFS_trans_sf"/>
</dbReference>
<evidence type="ECO:0000313" key="2">
    <source>
        <dbReference type="EMBL" id="CRL31518.1"/>
    </source>
</evidence>
<proteinExistence type="predicted"/>
<evidence type="ECO:0000256" key="1">
    <source>
        <dbReference type="SAM" id="MobiDB-lite"/>
    </source>
</evidence>
<dbReference type="EMBL" id="HG793313">
    <property type="protein sequence ID" value="CRL31518.1"/>
    <property type="molecule type" value="Genomic_DNA"/>
</dbReference>
<feature type="compositionally biased region" description="Polar residues" evidence="1">
    <location>
        <begin position="135"/>
        <end position="144"/>
    </location>
</feature>
<dbReference type="Gene3D" id="1.20.1250.20">
    <property type="entry name" value="MFS general substrate transporter like domains"/>
    <property type="match status" value="1"/>
</dbReference>
<keyword evidence="3" id="KW-1185">Reference proteome</keyword>
<feature type="region of interest" description="Disordered" evidence="1">
    <location>
        <begin position="131"/>
        <end position="150"/>
    </location>
</feature>
<organism evidence="2 3">
    <name type="scientific">Penicillium camemberti (strain FM 013)</name>
    <dbReference type="NCBI Taxonomy" id="1429867"/>
    <lineage>
        <taxon>Eukaryota</taxon>
        <taxon>Fungi</taxon>
        <taxon>Dikarya</taxon>
        <taxon>Ascomycota</taxon>
        <taxon>Pezizomycotina</taxon>
        <taxon>Eurotiomycetes</taxon>
        <taxon>Eurotiomycetidae</taxon>
        <taxon>Eurotiales</taxon>
        <taxon>Aspergillaceae</taxon>
        <taxon>Penicillium</taxon>
    </lineage>
</organism>
<reference evidence="2 3" key="1">
    <citation type="journal article" date="2014" name="Nat. Commun.">
        <title>Multiple recent horizontal transfers of a large genomic region in cheese making fungi.</title>
        <authorList>
            <person name="Cheeseman K."/>
            <person name="Ropars J."/>
            <person name="Renault P."/>
            <person name="Dupont J."/>
            <person name="Gouzy J."/>
            <person name="Branca A."/>
            <person name="Abraham A.L."/>
            <person name="Ceppi M."/>
            <person name="Conseiller E."/>
            <person name="Debuchy R."/>
            <person name="Malagnac F."/>
            <person name="Goarin A."/>
            <person name="Silar P."/>
            <person name="Lacoste S."/>
            <person name="Sallet E."/>
            <person name="Bensimon A."/>
            <person name="Giraud T."/>
            <person name="Brygoo Y."/>
        </authorList>
    </citation>
    <scope>NUCLEOTIDE SEQUENCE [LARGE SCALE GENOMIC DNA]</scope>
    <source>
        <strain evidence="3">FM 013</strain>
    </source>
</reference>
<evidence type="ECO:0000313" key="3">
    <source>
        <dbReference type="Proteomes" id="UP000053732"/>
    </source>
</evidence>